<keyword evidence="1" id="KW-0175">Coiled coil</keyword>
<gene>
    <name evidence="3" type="ORF">Tci_006909</name>
</gene>
<accession>A0A6L2JDC8</accession>
<evidence type="ECO:0000256" key="2">
    <source>
        <dbReference type="SAM" id="MobiDB-lite"/>
    </source>
</evidence>
<protein>
    <submittedName>
        <fullName evidence="3">Uncharacterized protein</fullName>
    </submittedName>
</protein>
<feature type="coiled-coil region" evidence="1">
    <location>
        <begin position="197"/>
        <end position="224"/>
    </location>
</feature>
<comment type="caution">
    <text evidence="3">The sequence shown here is derived from an EMBL/GenBank/DDBJ whole genome shotgun (WGS) entry which is preliminary data.</text>
</comment>
<feature type="compositionally biased region" description="Basic residues" evidence="2">
    <location>
        <begin position="130"/>
        <end position="140"/>
    </location>
</feature>
<evidence type="ECO:0000256" key="1">
    <source>
        <dbReference type="SAM" id="Coils"/>
    </source>
</evidence>
<feature type="region of interest" description="Disordered" evidence="2">
    <location>
        <begin position="331"/>
        <end position="353"/>
    </location>
</feature>
<sequence>MERAATTASILKAEHDSGNINRTQFMATLNEPLPQGTGLGSGPKCQVIILGGAEAQTRFEAASKQSSDPPLSREACCSINIEERVNAVRNLTPLFNTMMVTPQEEAGEDSGLYTYSHHTPINIQPSLSKSQKKIKPKRTQRQAAEVHSPSSEIPVEESIPTPSNDPLPSGEDNIQLNELMIFCTNLQQQVLDLEETKIAQAKKIAKLKKRVKKLKKEEKVKTCRGEEIKEVIKAAKPKVILTAITTPRAKGIVFHEQVQAHIPTISSSKHKGKAKMIEPEKDGGDRVVFMVVMLMWRGDDGSHGGAAVVVTGRWWLWRGGGVEGCGVGGCGGGDGGSGNGGGVTGDGVEGGGA</sequence>
<dbReference type="EMBL" id="BKCJ010000633">
    <property type="protein sequence ID" value="GEU34931.1"/>
    <property type="molecule type" value="Genomic_DNA"/>
</dbReference>
<feature type="region of interest" description="Disordered" evidence="2">
    <location>
        <begin position="110"/>
        <end position="171"/>
    </location>
</feature>
<evidence type="ECO:0000313" key="3">
    <source>
        <dbReference type="EMBL" id="GEU34931.1"/>
    </source>
</evidence>
<organism evidence="3">
    <name type="scientific">Tanacetum cinerariifolium</name>
    <name type="common">Dalmatian daisy</name>
    <name type="synonym">Chrysanthemum cinerariifolium</name>
    <dbReference type="NCBI Taxonomy" id="118510"/>
    <lineage>
        <taxon>Eukaryota</taxon>
        <taxon>Viridiplantae</taxon>
        <taxon>Streptophyta</taxon>
        <taxon>Embryophyta</taxon>
        <taxon>Tracheophyta</taxon>
        <taxon>Spermatophyta</taxon>
        <taxon>Magnoliopsida</taxon>
        <taxon>eudicotyledons</taxon>
        <taxon>Gunneridae</taxon>
        <taxon>Pentapetalae</taxon>
        <taxon>asterids</taxon>
        <taxon>campanulids</taxon>
        <taxon>Asterales</taxon>
        <taxon>Asteraceae</taxon>
        <taxon>Asteroideae</taxon>
        <taxon>Anthemideae</taxon>
        <taxon>Anthemidinae</taxon>
        <taxon>Tanacetum</taxon>
    </lineage>
</organism>
<dbReference type="AlphaFoldDB" id="A0A6L2JDC8"/>
<feature type="compositionally biased region" description="Polar residues" evidence="2">
    <location>
        <begin position="116"/>
        <end position="129"/>
    </location>
</feature>
<name>A0A6L2JDC8_TANCI</name>
<proteinExistence type="predicted"/>
<reference evidence="3" key="1">
    <citation type="journal article" date="2019" name="Sci. Rep.">
        <title>Draft genome of Tanacetum cinerariifolium, the natural source of mosquito coil.</title>
        <authorList>
            <person name="Yamashiro T."/>
            <person name="Shiraishi A."/>
            <person name="Satake H."/>
            <person name="Nakayama K."/>
        </authorList>
    </citation>
    <scope>NUCLEOTIDE SEQUENCE</scope>
</reference>
<feature type="compositionally biased region" description="Low complexity" evidence="2">
    <location>
        <begin position="145"/>
        <end position="162"/>
    </location>
</feature>